<evidence type="ECO:0000313" key="2">
    <source>
        <dbReference type="EMBL" id="KAH0740672.1"/>
    </source>
</evidence>
<keyword evidence="3" id="KW-1185">Reference proteome</keyword>
<feature type="transmembrane region" description="Helical" evidence="1">
    <location>
        <begin position="12"/>
        <end position="36"/>
    </location>
</feature>
<organism evidence="2 3">
    <name type="scientific">Solanum tuberosum</name>
    <name type="common">Potato</name>
    <dbReference type="NCBI Taxonomy" id="4113"/>
    <lineage>
        <taxon>Eukaryota</taxon>
        <taxon>Viridiplantae</taxon>
        <taxon>Streptophyta</taxon>
        <taxon>Embryophyta</taxon>
        <taxon>Tracheophyta</taxon>
        <taxon>Spermatophyta</taxon>
        <taxon>Magnoliopsida</taxon>
        <taxon>eudicotyledons</taxon>
        <taxon>Gunneridae</taxon>
        <taxon>Pentapetalae</taxon>
        <taxon>asterids</taxon>
        <taxon>lamiids</taxon>
        <taxon>Solanales</taxon>
        <taxon>Solanaceae</taxon>
        <taxon>Solanoideae</taxon>
        <taxon>Solaneae</taxon>
        <taxon>Solanum</taxon>
    </lineage>
</organism>
<name>A0ABQ7U307_SOLTU</name>
<evidence type="ECO:0008006" key="4">
    <source>
        <dbReference type="Google" id="ProtNLM"/>
    </source>
</evidence>
<keyword evidence="1" id="KW-1133">Transmembrane helix</keyword>
<protein>
    <recommendedName>
        <fullName evidence="4">Integrase core domain containing protein</fullName>
    </recommendedName>
</protein>
<keyword evidence="1" id="KW-0472">Membrane</keyword>
<keyword evidence="1" id="KW-0812">Transmembrane</keyword>
<gene>
    <name evidence="2" type="ORF">KY290_033715</name>
</gene>
<dbReference type="Proteomes" id="UP000826656">
    <property type="component" value="Unassembled WGS sequence"/>
</dbReference>
<proteinExistence type="predicted"/>
<reference evidence="2 3" key="1">
    <citation type="journal article" date="2021" name="bioRxiv">
        <title>Chromosome-scale and haplotype-resolved genome assembly of a tetraploid potato cultivar.</title>
        <authorList>
            <person name="Sun H."/>
            <person name="Jiao W.-B."/>
            <person name="Krause K."/>
            <person name="Campoy J.A."/>
            <person name="Goel M."/>
            <person name="Folz-Donahue K."/>
            <person name="Kukat C."/>
            <person name="Huettel B."/>
            <person name="Schneeberger K."/>
        </authorList>
    </citation>
    <scope>NUCLEOTIDE SEQUENCE [LARGE SCALE GENOMIC DNA]</scope>
    <source>
        <strain evidence="2">SolTubOtavaFocal</strain>
        <tissue evidence="2">Leaves</tissue>
    </source>
</reference>
<evidence type="ECO:0000256" key="1">
    <source>
        <dbReference type="SAM" id="Phobius"/>
    </source>
</evidence>
<evidence type="ECO:0000313" key="3">
    <source>
        <dbReference type="Proteomes" id="UP000826656"/>
    </source>
</evidence>
<dbReference type="EMBL" id="JAIVGD010000026">
    <property type="protein sequence ID" value="KAH0740672.1"/>
    <property type="molecule type" value="Genomic_DNA"/>
</dbReference>
<comment type="caution">
    <text evidence="2">The sequence shown here is derived from an EMBL/GenBank/DDBJ whole genome shotgun (WGS) entry which is preliminary data.</text>
</comment>
<sequence>MGESDSYVKSDYLLISFCFFFFLFFSSPSSSISLILTIGIRAFDPTTCELKMAEGTRIKKLDEKLARHDEHLTELLNNQQDVRNTQTGIQGTLELILDHLTALERAPIEQQPGVGLLSIPADYRQNRLQVVPVRPPKWQLPSFEGHDPKVWIRHHCLKKQLTYLKGESEPSPLALGETEHNPITLEASTKISELPADVGTIKYMDLTVLIDSGSTHSFMDANTVKETSCHINYSPPGASNNRRW</sequence>
<accession>A0ABQ7U307</accession>